<dbReference type="RefSeq" id="WP_013496501.1">
    <property type="nucleotide sequence ID" value="NC_014831.1"/>
</dbReference>
<feature type="transmembrane region" description="Helical" evidence="5">
    <location>
        <begin position="269"/>
        <end position="294"/>
    </location>
</feature>
<evidence type="ECO:0000313" key="7">
    <source>
        <dbReference type="EMBL" id="ADU52201.1"/>
    </source>
</evidence>
<dbReference type="Proteomes" id="UP000008915">
    <property type="component" value="Chromosome"/>
</dbReference>
<evidence type="ECO:0000256" key="4">
    <source>
        <dbReference type="ARBA" id="ARBA00023136"/>
    </source>
</evidence>
<evidence type="ECO:0000259" key="6">
    <source>
        <dbReference type="Pfam" id="PF12698"/>
    </source>
</evidence>
<organism evidence="7 8">
    <name type="scientific">Thermaerobacter marianensis (strain ATCC 700841 / DSM 12885 / JCM 10246 / 7p75a)</name>
    <dbReference type="NCBI Taxonomy" id="644966"/>
    <lineage>
        <taxon>Bacteria</taxon>
        <taxon>Bacillati</taxon>
        <taxon>Bacillota</taxon>
        <taxon>Clostridia</taxon>
        <taxon>Eubacteriales</taxon>
        <taxon>Clostridiales Family XVII. Incertae Sedis</taxon>
        <taxon>Thermaerobacter</taxon>
    </lineage>
</organism>
<dbReference type="PANTHER" id="PTHR43027:SF1">
    <property type="entry name" value="DOXORUBICIN RESISTANCE ABC TRANSPORTER PERMEASE PROTEIN DRRC-RELATED"/>
    <property type="match status" value="1"/>
</dbReference>
<dbReference type="KEGG" id="tmr:Tmar_2120"/>
<name>E6SJW8_THEM7</name>
<dbReference type="PANTHER" id="PTHR43027">
    <property type="entry name" value="DOXORUBICIN RESISTANCE ABC TRANSPORTER PERMEASE PROTEIN DRRC-RELATED"/>
    <property type="match status" value="1"/>
</dbReference>
<dbReference type="HOGENOM" id="CLU_701949_0_0_9"/>
<dbReference type="eggNOG" id="COG0842">
    <property type="taxonomic scope" value="Bacteria"/>
</dbReference>
<keyword evidence="8" id="KW-1185">Reference proteome</keyword>
<feature type="transmembrane region" description="Helical" evidence="5">
    <location>
        <begin position="233"/>
        <end position="257"/>
    </location>
</feature>
<dbReference type="Pfam" id="PF12698">
    <property type="entry name" value="ABC2_membrane_3"/>
    <property type="match status" value="1"/>
</dbReference>
<feature type="transmembrane region" description="Helical" evidence="5">
    <location>
        <begin position="23"/>
        <end position="44"/>
    </location>
</feature>
<dbReference type="InterPro" id="IPR052902">
    <property type="entry name" value="ABC-2_transporter"/>
</dbReference>
<dbReference type="GO" id="GO:0016020">
    <property type="term" value="C:membrane"/>
    <property type="evidence" value="ECO:0007669"/>
    <property type="project" value="UniProtKB-SubCell"/>
</dbReference>
<dbReference type="InterPro" id="IPR013525">
    <property type="entry name" value="ABC2_TM"/>
</dbReference>
<evidence type="ECO:0000313" key="8">
    <source>
        <dbReference type="Proteomes" id="UP000008915"/>
    </source>
</evidence>
<feature type="transmembrane region" description="Helical" evidence="5">
    <location>
        <begin position="360"/>
        <end position="377"/>
    </location>
</feature>
<feature type="domain" description="ABC-2 type transporter transmembrane" evidence="6">
    <location>
        <begin position="27"/>
        <end position="376"/>
    </location>
</feature>
<protein>
    <submittedName>
        <fullName evidence="7">ABC-2 type transporter</fullName>
    </submittedName>
</protein>
<dbReference type="GO" id="GO:0140359">
    <property type="term" value="F:ABC-type transporter activity"/>
    <property type="evidence" value="ECO:0007669"/>
    <property type="project" value="InterPro"/>
</dbReference>
<accession>E6SJW8</accession>
<proteinExistence type="predicted"/>
<dbReference type="EMBL" id="CP002344">
    <property type="protein sequence ID" value="ADU52201.1"/>
    <property type="molecule type" value="Genomic_DNA"/>
</dbReference>
<reference evidence="8" key="2">
    <citation type="journal article" date="2010" name="Stand. Genomic Sci.">
        <title>Complete genome sequence of Thermaerobacter marianensis type strain (7p75aT).</title>
        <authorList>
            <person name="Han C."/>
            <person name="Gu W."/>
            <person name="Zhang X."/>
            <person name="Lapidus A."/>
            <person name="Nolan M."/>
            <person name="Copeland A."/>
            <person name="Lucas S."/>
            <person name="Glavina Del Rio T."/>
            <person name="Tice H."/>
            <person name="Cheng J."/>
            <person name="Tapia R."/>
            <person name="Goodwin L."/>
            <person name="Pitluck S."/>
            <person name="Pagani I."/>
            <person name="Ivanova N."/>
            <person name="Mavromatis K."/>
            <person name="Mikhailova N."/>
            <person name="Pati A."/>
            <person name="Chen A."/>
            <person name="Palaniappan K."/>
            <person name="Land M."/>
            <person name="Hauser L."/>
            <person name="Chang Y."/>
            <person name="Jeffries C."/>
            <person name="Schneider S."/>
            <person name="Rohde M."/>
            <person name="Goker M."/>
            <person name="Pukall R."/>
            <person name="Woyke T."/>
            <person name="Bristow J."/>
            <person name="Eisen J."/>
            <person name="Markowitz V."/>
            <person name="Hugenholtz P."/>
            <person name="Kyrpides N."/>
            <person name="Klenk H."/>
            <person name="Detter J."/>
        </authorList>
    </citation>
    <scope>NUCLEOTIDE SEQUENCE [LARGE SCALE GENOMIC DNA]</scope>
    <source>
        <strain evidence="8">ATCC 700841 / DSM 12885 / JCM 10246 / 7p75a</strain>
    </source>
</reference>
<dbReference type="STRING" id="644966.Tmar_2120"/>
<sequence length="388" mass="40142">MTQALRQAAVIAANQLVRFAADWRGALILFLIPLAFNLVLGVSLRQAFSPDFRPDRPYRVAVAIPSGLAGAPVLERALQEAEDDGWIAVQAAVTPEAAVEGVRRRQAEAAVVVPPGFPEDPLQVVAEPGTVAGSVVESVMREAAALLTATATGNGRPVPVDLAVRPAPLPGAPVAASGGGDAAPGAVGAMAYYAAGMAVMMIYFATREGTQGYLRDRMTGVYLRVRAGGTSPAAYLGGTFAGSVAVGLVFMALMTLTTRLLFAVQWGHLGGWAVLTVASVLAAAGVNSLLLAFVRSPEVKEVVTTALAQVLGFFGGSMMPLFVFPDVLARVSRWVPNRWMLDGYLELMAGAGPAAVLDDAARLAAVGAALLAVGWILDRVAARLAGEA</sequence>
<keyword evidence="4 5" id="KW-0472">Membrane</keyword>
<evidence type="ECO:0000256" key="1">
    <source>
        <dbReference type="ARBA" id="ARBA00004141"/>
    </source>
</evidence>
<comment type="subcellular location">
    <subcellularLocation>
        <location evidence="1">Membrane</location>
        <topology evidence="1">Multi-pass membrane protein</topology>
    </subcellularLocation>
</comment>
<evidence type="ECO:0000256" key="2">
    <source>
        <dbReference type="ARBA" id="ARBA00022692"/>
    </source>
</evidence>
<dbReference type="AlphaFoldDB" id="E6SJW8"/>
<keyword evidence="2 5" id="KW-0812">Transmembrane</keyword>
<evidence type="ECO:0000256" key="3">
    <source>
        <dbReference type="ARBA" id="ARBA00022989"/>
    </source>
</evidence>
<evidence type="ECO:0000256" key="5">
    <source>
        <dbReference type="SAM" id="Phobius"/>
    </source>
</evidence>
<gene>
    <name evidence="7" type="ordered locus">Tmar_2120</name>
</gene>
<reference evidence="7 8" key="1">
    <citation type="journal article" date="2010" name="Stand. Genomic Sci.">
        <title>Complete genome sequence of Thermaerobacter marianensis type strain (7p75a).</title>
        <authorList>
            <person name="Han C."/>
            <person name="Gu W."/>
            <person name="Zhang X."/>
            <person name="Lapidus A."/>
            <person name="Nolan M."/>
            <person name="Copeland A."/>
            <person name="Lucas S."/>
            <person name="Del Rio T.G."/>
            <person name="Tice H."/>
            <person name="Cheng J.F."/>
            <person name="Tapia R."/>
            <person name="Goodwin L."/>
            <person name="Pitluck S."/>
            <person name="Pagani I."/>
            <person name="Ivanova N."/>
            <person name="Mavromatis K."/>
            <person name="Mikhailova N."/>
            <person name="Pati A."/>
            <person name="Chen A."/>
            <person name="Palaniappan K."/>
            <person name="Land M."/>
            <person name="Hauser L."/>
            <person name="Chang Y.J."/>
            <person name="Jeffries C.D."/>
            <person name="Schneider S."/>
            <person name="Rohde M."/>
            <person name="Goker M."/>
            <person name="Pukall R."/>
            <person name="Woyke T."/>
            <person name="Bristow J."/>
            <person name="Eisen J.A."/>
            <person name="Markowitz V."/>
            <person name="Hugenholtz P."/>
            <person name="Kyrpides N.C."/>
            <person name="Klenk H.P."/>
            <person name="Detter J.C."/>
        </authorList>
    </citation>
    <scope>NUCLEOTIDE SEQUENCE [LARGE SCALE GENOMIC DNA]</scope>
    <source>
        <strain evidence="8">ATCC 700841 / DSM 12885 / JCM 10246 / 7p75a</strain>
    </source>
</reference>
<feature type="transmembrane region" description="Helical" evidence="5">
    <location>
        <begin position="306"/>
        <end position="324"/>
    </location>
</feature>
<keyword evidence="3 5" id="KW-1133">Transmembrane helix</keyword>